<dbReference type="EMBL" id="CP011102">
    <property type="protein sequence ID" value="AQY52055.1"/>
    <property type="molecule type" value="Genomic_DNA"/>
</dbReference>
<feature type="signal peptide" evidence="1">
    <location>
        <begin position="1"/>
        <end position="19"/>
    </location>
</feature>
<proteinExistence type="predicted"/>
<feature type="chain" id="PRO_5038334547" description="Alpha/beta hydrolase" evidence="1">
    <location>
        <begin position="20"/>
        <end position="291"/>
    </location>
</feature>
<gene>
    <name evidence="2" type="ORF">UE46_14210</name>
</gene>
<dbReference type="Proteomes" id="UP000223060">
    <property type="component" value="Chromosome"/>
</dbReference>
<keyword evidence="3" id="KW-1185">Reference proteome</keyword>
<keyword evidence="1" id="KW-0732">Signal</keyword>
<dbReference type="Gene3D" id="3.40.50.1820">
    <property type="entry name" value="alpha/beta hydrolase"/>
    <property type="match status" value="1"/>
</dbReference>
<dbReference type="InterPro" id="IPR029058">
    <property type="entry name" value="AB_hydrolase_fold"/>
</dbReference>
<dbReference type="AlphaFoldDB" id="A0A1S7FXI5"/>
<evidence type="ECO:0008006" key="4">
    <source>
        <dbReference type="Google" id="ProtNLM"/>
    </source>
</evidence>
<dbReference type="Pfam" id="PF06028">
    <property type="entry name" value="DUF915"/>
    <property type="match status" value="1"/>
</dbReference>
<dbReference type="SUPFAM" id="SSF53474">
    <property type="entry name" value="alpha/beta-Hydrolases"/>
    <property type="match status" value="1"/>
</dbReference>
<name>A0A1S7FXI5_9LIST</name>
<dbReference type="KEGG" id="lwi:UE46_14210"/>
<evidence type="ECO:0000313" key="3">
    <source>
        <dbReference type="Proteomes" id="UP000223060"/>
    </source>
</evidence>
<reference evidence="3" key="1">
    <citation type="submission" date="2015-03" db="EMBL/GenBank/DDBJ databases">
        <authorList>
            <person name="Ferrari E."/>
            <person name="Walter M.C."/>
            <person name="Huptas C."/>
            <person name="Scherer S."/>
            <person name="Mueller-Herbst S."/>
        </authorList>
    </citation>
    <scope>NUCLEOTIDE SEQUENCE [LARGE SCALE GENOMIC DNA]</scope>
    <source>
        <strain evidence="3">LWP01</strain>
    </source>
</reference>
<dbReference type="PROSITE" id="PS51257">
    <property type="entry name" value="PROKAR_LIPOPROTEIN"/>
    <property type="match status" value="1"/>
</dbReference>
<evidence type="ECO:0000256" key="1">
    <source>
        <dbReference type="SAM" id="SignalP"/>
    </source>
</evidence>
<organism evidence="2 3">
    <name type="scientific">Listeria weihenstephanensis</name>
    <dbReference type="NCBI Taxonomy" id="1006155"/>
    <lineage>
        <taxon>Bacteria</taxon>
        <taxon>Bacillati</taxon>
        <taxon>Bacillota</taxon>
        <taxon>Bacilli</taxon>
        <taxon>Bacillales</taxon>
        <taxon>Listeriaceae</taxon>
        <taxon>Listeria</taxon>
    </lineage>
</organism>
<accession>A0A1S7FXI5</accession>
<sequence>MKKITIGFALILLALLAGCGTPKTSEKDMQNLPDLSSQTALILVHGSGGSSDTMDSFSDPLLEDSKTSNERIKLDISTDGELSYHGVFTKSAVNPIVQIGFEDSLDATIEQQTDWLRIAMKDLKTKYNFTKMDGVGHSNGGLVLSTYSEKYAKTAPILERVVAIGSPYNDLDEDDNDGDLAFTDVPVTTPTLKDYEDNRSKISPDLLVLSIAGDIDDGSFSDDIVPVLSAFGSRLIFKDQAKVYLESYFKAAAYDHRTLFANEDVQKKVSWFLYDYSGDKKEVELADDETE</sequence>
<evidence type="ECO:0000313" key="2">
    <source>
        <dbReference type="EMBL" id="AQY52055.1"/>
    </source>
</evidence>
<dbReference type="InterPro" id="IPR010315">
    <property type="entry name" value="DUF915_hydro-like"/>
</dbReference>
<protein>
    <recommendedName>
        <fullName evidence="4">Alpha/beta hydrolase</fullName>
    </recommendedName>
</protein>